<dbReference type="Gene3D" id="2.60.120.10">
    <property type="entry name" value="Jelly Rolls"/>
    <property type="match status" value="1"/>
</dbReference>
<dbReference type="PANTHER" id="PTHR43280:SF28">
    <property type="entry name" value="HTH-TYPE TRANSCRIPTIONAL ACTIVATOR RHAS"/>
    <property type="match status" value="1"/>
</dbReference>
<evidence type="ECO:0000259" key="4">
    <source>
        <dbReference type="PROSITE" id="PS01124"/>
    </source>
</evidence>
<sequence>MSQVRLSPYIRIAWDHTLHPPNKINRRALFDYELIYVKSGEMRVLIEDVEYRGVPGDIFLLKPRQHHSIEAMNDQPVRQPHLHFDLVYQSDSPTLKTSFLPVEAMSEQELRLFREDVTQELPNHFRLRHPLIFEKLLFDIIHEYESKHPYFETAATGLFLQLWAQLAREHLWSTHAAIATNWVQLERVKSYLNRHVDKDVTLDELASVANLSSSYLCRLFKKTFGVGPIRYHLIGRIEHAKKLIQFTDLPITEISELCGFLSIHSFSRAFRNAEGVPPTYYRNFPSRSEQ</sequence>
<dbReference type="PANTHER" id="PTHR43280">
    <property type="entry name" value="ARAC-FAMILY TRANSCRIPTIONAL REGULATOR"/>
    <property type="match status" value="1"/>
</dbReference>
<evidence type="ECO:0000313" key="5">
    <source>
        <dbReference type="EMBL" id="TLS48462.1"/>
    </source>
</evidence>
<keyword evidence="6" id="KW-1185">Reference proteome</keyword>
<evidence type="ECO:0000256" key="2">
    <source>
        <dbReference type="ARBA" id="ARBA00023125"/>
    </source>
</evidence>
<dbReference type="RefSeq" id="WP_138198127.1">
    <property type="nucleotide sequence ID" value="NZ_VCIW01000035.1"/>
</dbReference>
<dbReference type="InterPro" id="IPR014710">
    <property type="entry name" value="RmlC-like_jellyroll"/>
</dbReference>
<dbReference type="Pfam" id="PF02311">
    <property type="entry name" value="AraC_binding"/>
    <property type="match status" value="1"/>
</dbReference>
<evidence type="ECO:0000313" key="6">
    <source>
        <dbReference type="Proteomes" id="UP000309676"/>
    </source>
</evidence>
<evidence type="ECO:0000256" key="3">
    <source>
        <dbReference type="ARBA" id="ARBA00023163"/>
    </source>
</evidence>
<dbReference type="InterPro" id="IPR018062">
    <property type="entry name" value="HTH_AraC-typ_CS"/>
</dbReference>
<dbReference type="PROSITE" id="PS01124">
    <property type="entry name" value="HTH_ARAC_FAMILY_2"/>
    <property type="match status" value="1"/>
</dbReference>
<dbReference type="InterPro" id="IPR037923">
    <property type="entry name" value="HTH-like"/>
</dbReference>
<proteinExistence type="predicted"/>
<dbReference type="SMART" id="SM00342">
    <property type="entry name" value="HTH_ARAC"/>
    <property type="match status" value="1"/>
</dbReference>
<dbReference type="Proteomes" id="UP000309676">
    <property type="component" value="Unassembled WGS sequence"/>
</dbReference>
<gene>
    <name evidence="5" type="ORF">FE782_30460</name>
</gene>
<dbReference type="AlphaFoldDB" id="A0A5R9FWQ7"/>
<dbReference type="GO" id="GO:0003700">
    <property type="term" value="F:DNA-binding transcription factor activity"/>
    <property type="evidence" value="ECO:0007669"/>
    <property type="project" value="InterPro"/>
</dbReference>
<reference evidence="5 6" key="1">
    <citation type="submission" date="2019-05" db="EMBL/GenBank/DDBJ databases">
        <authorList>
            <person name="Narsing Rao M.P."/>
            <person name="Li W.J."/>
        </authorList>
    </citation>
    <scope>NUCLEOTIDE SEQUENCE [LARGE SCALE GENOMIC DNA]</scope>
    <source>
        <strain evidence="5 6">SYSU_K30003</strain>
    </source>
</reference>
<dbReference type="PROSITE" id="PS00041">
    <property type="entry name" value="HTH_ARAC_FAMILY_1"/>
    <property type="match status" value="1"/>
</dbReference>
<keyword evidence="2" id="KW-0238">DNA-binding</keyword>
<dbReference type="SUPFAM" id="SSF46689">
    <property type="entry name" value="Homeodomain-like"/>
    <property type="match status" value="2"/>
</dbReference>
<dbReference type="Gene3D" id="1.10.10.60">
    <property type="entry name" value="Homeodomain-like"/>
    <property type="match status" value="2"/>
</dbReference>
<dbReference type="Pfam" id="PF12833">
    <property type="entry name" value="HTH_18"/>
    <property type="match status" value="1"/>
</dbReference>
<organism evidence="5 6">
    <name type="scientific">Paenibacillus antri</name>
    <dbReference type="NCBI Taxonomy" id="2582848"/>
    <lineage>
        <taxon>Bacteria</taxon>
        <taxon>Bacillati</taxon>
        <taxon>Bacillota</taxon>
        <taxon>Bacilli</taxon>
        <taxon>Bacillales</taxon>
        <taxon>Paenibacillaceae</taxon>
        <taxon>Paenibacillus</taxon>
    </lineage>
</organism>
<dbReference type="InterPro" id="IPR003313">
    <property type="entry name" value="AraC-bd"/>
</dbReference>
<keyword evidence="3" id="KW-0804">Transcription</keyword>
<dbReference type="OrthoDB" id="2831254at2"/>
<keyword evidence="1" id="KW-0805">Transcription regulation</keyword>
<feature type="domain" description="HTH araC/xylS-type" evidence="4">
    <location>
        <begin position="186"/>
        <end position="284"/>
    </location>
</feature>
<dbReference type="SUPFAM" id="SSF51215">
    <property type="entry name" value="Regulatory protein AraC"/>
    <property type="match status" value="1"/>
</dbReference>
<evidence type="ECO:0000256" key="1">
    <source>
        <dbReference type="ARBA" id="ARBA00023015"/>
    </source>
</evidence>
<comment type="caution">
    <text evidence="5">The sequence shown here is derived from an EMBL/GenBank/DDBJ whole genome shotgun (WGS) entry which is preliminary data.</text>
</comment>
<accession>A0A5R9FWQ7</accession>
<dbReference type="InterPro" id="IPR009057">
    <property type="entry name" value="Homeodomain-like_sf"/>
</dbReference>
<dbReference type="InterPro" id="IPR018060">
    <property type="entry name" value="HTH_AraC"/>
</dbReference>
<dbReference type="GO" id="GO:0043565">
    <property type="term" value="F:sequence-specific DNA binding"/>
    <property type="evidence" value="ECO:0007669"/>
    <property type="project" value="InterPro"/>
</dbReference>
<dbReference type="EMBL" id="VCIW01000035">
    <property type="protein sequence ID" value="TLS48462.1"/>
    <property type="molecule type" value="Genomic_DNA"/>
</dbReference>
<name>A0A5R9FWQ7_9BACL</name>
<protein>
    <submittedName>
        <fullName evidence="5">Helix-turn-helix domain-containing protein</fullName>
    </submittedName>
</protein>